<organism evidence="2 3">
    <name type="scientific">Clavelina lepadiformis</name>
    <name type="common">Light-bulb sea squirt</name>
    <name type="synonym">Ascidia lepadiformis</name>
    <dbReference type="NCBI Taxonomy" id="159417"/>
    <lineage>
        <taxon>Eukaryota</taxon>
        <taxon>Metazoa</taxon>
        <taxon>Chordata</taxon>
        <taxon>Tunicata</taxon>
        <taxon>Ascidiacea</taxon>
        <taxon>Aplousobranchia</taxon>
        <taxon>Clavelinidae</taxon>
        <taxon>Clavelina</taxon>
    </lineage>
</organism>
<feature type="compositionally biased region" description="Basic and acidic residues" evidence="1">
    <location>
        <begin position="122"/>
        <end position="133"/>
    </location>
</feature>
<feature type="region of interest" description="Disordered" evidence="1">
    <location>
        <begin position="88"/>
        <end position="133"/>
    </location>
</feature>
<name>A0ABP0GBE4_CLALP</name>
<dbReference type="Proteomes" id="UP001642483">
    <property type="component" value="Unassembled WGS sequence"/>
</dbReference>
<comment type="caution">
    <text evidence="2">The sequence shown here is derived from an EMBL/GenBank/DDBJ whole genome shotgun (WGS) entry which is preliminary data.</text>
</comment>
<accession>A0ABP0GBE4</accession>
<protein>
    <submittedName>
        <fullName evidence="2">Uncharacterized protein</fullName>
    </submittedName>
</protein>
<reference evidence="2 3" key="1">
    <citation type="submission" date="2024-02" db="EMBL/GenBank/DDBJ databases">
        <authorList>
            <person name="Daric V."/>
            <person name="Darras S."/>
        </authorList>
    </citation>
    <scope>NUCLEOTIDE SEQUENCE [LARGE SCALE GENOMIC DNA]</scope>
</reference>
<evidence type="ECO:0000256" key="1">
    <source>
        <dbReference type="SAM" id="MobiDB-lite"/>
    </source>
</evidence>
<evidence type="ECO:0000313" key="2">
    <source>
        <dbReference type="EMBL" id="CAK8688632.1"/>
    </source>
</evidence>
<sequence length="133" mass="14700">MFSSNMDSENVSRLYKDLQAAHTSSKAFTIKKKEASPRVGAKINGMNRELLDVYLSQGDIADGNPERQEYETTDRLVAVSDVSDCRPMFIPSDASSVRSEQLRSKANLRAAEPPSRRPNASTKHDKAASPRNS</sequence>
<proteinExistence type="predicted"/>
<keyword evidence="3" id="KW-1185">Reference proteome</keyword>
<evidence type="ECO:0000313" key="3">
    <source>
        <dbReference type="Proteomes" id="UP001642483"/>
    </source>
</evidence>
<dbReference type="EMBL" id="CAWYQH010000108">
    <property type="protein sequence ID" value="CAK8688632.1"/>
    <property type="molecule type" value="Genomic_DNA"/>
</dbReference>
<gene>
    <name evidence="2" type="ORF">CVLEPA_LOCUS20626</name>
</gene>